<dbReference type="Proteomes" id="UP000838756">
    <property type="component" value="Unassembled WGS sequence"/>
</dbReference>
<organism evidence="1 2">
    <name type="scientific">Pararge aegeria aegeria</name>
    <dbReference type="NCBI Taxonomy" id="348720"/>
    <lineage>
        <taxon>Eukaryota</taxon>
        <taxon>Metazoa</taxon>
        <taxon>Ecdysozoa</taxon>
        <taxon>Arthropoda</taxon>
        <taxon>Hexapoda</taxon>
        <taxon>Insecta</taxon>
        <taxon>Pterygota</taxon>
        <taxon>Neoptera</taxon>
        <taxon>Endopterygota</taxon>
        <taxon>Lepidoptera</taxon>
        <taxon>Glossata</taxon>
        <taxon>Ditrysia</taxon>
        <taxon>Papilionoidea</taxon>
        <taxon>Nymphalidae</taxon>
        <taxon>Satyrinae</taxon>
        <taxon>Satyrini</taxon>
        <taxon>Parargina</taxon>
        <taxon>Pararge</taxon>
    </lineage>
</organism>
<dbReference type="AlphaFoldDB" id="A0A8S4RYC2"/>
<proteinExistence type="predicted"/>
<evidence type="ECO:0000313" key="1">
    <source>
        <dbReference type="EMBL" id="CAH2242186.1"/>
    </source>
</evidence>
<evidence type="ECO:0000313" key="2">
    <source>
        <dbReference type="Proteomes" id="UP000838756"/>
    </source>
</evidence>
<sequence length="91" mass="10442">MLEVLLRLPLWKRGKQNKLKKVGDADIALRVAKLKWKLAGLRCDKQFLEKEGCQTTTMSDIIQVIGQKWLKGVVFHVLNVEIPTKNYVLVP</sequence>
<accession>A0A8S4RYC2</accession>
<comment type="caution">
    <text evidence="1">The sequence shown here is derived from an EMBL/GenBank/DDBJ whole genome shotgun (WGS) entry which is preliminary data.</text>
</comment>
<protein>
    <submittedName>
        <fullName evidence="1">Jg22898 protein</fullName>
    </submittedName>
</protein>
<keyword evidence="2" id="KW-1185">Reference proteome</keyword>
<name>A0A8S4RYC2_9NEOP</name>
<dbReference type="EMBL" id="CAKXAJ010025628">
    <property type="protein sequence ID" value="CAH2242186.1"/>
    <property type="molecule type" value="Genomic_DNA"/>
</dbReference>
<reference evidence="1" key="1">
    <citation type="submission" date="2022-03" db="EMBL/GenBank/DDBJ databases">
        <authorList>
            <person name="Lindestad O."/>
        </authorList>
    </citation>
    <scope>NUCLEOTIDE SEQUENCE</scope>
</reference>
<gene>
    <name evidence="1" type="primary">jg22898</name>
    <name evidence="1" type="ORF">PAEG_LOCUS18537</name>
</gene>